<accession>A0AAD7EJR4</accession>
<dbReference type="Proteomes" id="UP001218218">
    <property type="component" value="Unassembled WGS sequence"/>
</dbReference>
<dbReference type="AlphaFoldDB" id="A0AAD7EJR4"/>
<feature type="non-terminal residue" evidence="1">
    <location>
        <position position="1"/>
    </location>
</feature>
<name>A0AAD7EJR4_9AGAR</name>
<gene>
    <name evidence="1" type="ORF">DFH08DRAFT_645995</name>
</gene>
<evidence type="ECO:0000313" key="1">
    <source>
        <dbReference type="EMBL" id="KAJ7331403.1"/>
    </source>
</evidence>
<evidence type="ECO:0000313" key="2">
    <source>
        <dbReference type="Proteomes" id="UP001218218"/>
    </source>
</evidence>
<comment type="caution">
    <text evidence="1">The sequence shown here is derived from an EMBL/GenBank/DDBJ whole genome shotgun (WGS) entry which is preliminary data.</text>
</comment>
<dbReference type="EMBL" id="JARIHO010000035">
    <property type="protein sequence ID" value="KAJ7331403.1"/>
    <property type="molecule type" value="Genomic_DNA"/>
</dbReference>
<protein>
    <submittedName>
        <fullName evidence="1">Uncharacterized protein</fullName>
    </submittedName>
</protein>
<sequence length="159" mass="17949">APLLRTLIIRDESDLSSMVMPWVQLTSLTVELVFTHECAPILQQASNLISCTLGIIRESSVDNALRLPDIRLPFLRTLRISNPHREPITGVVDTLVAPRLRTLQMPKKFLGEEPIEALASFISRSGCTLQLLRITSQYPRVSDLRLYRSAFPSIKKIEI</sequence>
<keyword evidence="2" id="KW-1185">Reference proteome</keyword>
<feature type="non-terminal residue" evidence="1">
    <location>
        <position position="159"/>
    </location>
</feature>
<proteinExistence type="predicted"/>
<organism evidence="1 2">
    <name type="scientific">Mycena albidolilacea</name>
    <dbReference type="NCBI Taxonomy" id="1033008"/>
    <lineage>
        <taxon>Eukaryota</taxon>
        <taxon>Fungi</taxon>
        <taxon>Dikarya</taxon>
        <taxon>Basidiomycota</taxon>
        <taxon>Agaricomycotina</taxon>
        <taxon>Agaricomycetes</taxon>
        <taxon>Agaricomycetidae</taxon>
        <taxon>Agaricales</taxon>
        <taxon>Marasmiineae</taxon>
        <taxon>Mycenaceae</taxon>
        <taxon>Mycena</taxon>
    </lineage>
</organism>
<reference evidence="1" key="1">
    <citation type="submission" date="2023-03" db="EMBL/GenBank/DDBJ databases">
        <title>Massive genome expansion in bonnet fungi (Mycena s.s.) driven by repeated elements and novel gene families across ecological guilds.</title>
        <authorList>
            <consortium name="Lawrence Berkeley National Laboratory"/>
            <person name="Harder C.B."/>
            <person name="Miyauchi S."/>
            <person name="Viragh M."/>
            <person name="Kuo A."/>
            <person name="Thoen E."/>
            <person name="Andreopoulos B."/>
            <person name="Lu D."/>
            <person name="Skrede I."/>
            <person name="Drula E."/>
            <person name="Henrissat B."/>
            <person name="Morin E."/>
            <person name="Kohler A."/>
            <person name="Barry K."/>
            <person name="LaButti K."/>
            <person name="Morin E."/>
            <person name="Salamov A."/>
            <person name="Lipzen A."/>
            <person name="Mereny Z."/>
            <person name="Hegedus B."/>
            <person name="Baldrian P."/>
            <person name="Stursova M."/>
            <person name="Weitz H."/>
            <person name="Taylor A."/>
            <person name="Grigoriev I.V."/>
            <person name="Nagy L.G."/>
            <person name="Martin F."/>
            <person name="Kauserud H."/>
        </authorList>
    </citation>
    <scope>NUCLEOTIDE SEQUENCE</scope>
    <source>
        <strain evidence="1">CBHHK002</strain>
    </source>
</reference>